<feature type="transmembrane region" description="Helical" evidence="2">
    <location>
        <begin position="12"/>
        <end position="31"/>
    </location>
</feature>
<feature type="transmembrane region" description="Helical" evidence="2">
    <location>
        <begin position="228"/>
        <end position="247"/>
    </location>
</feature>
<evidence type="ECO:0000256" key="1">
    <source>
        <dbReference type="SAM" id="MobiDB-lite"/>
    </source>
</evidence>
<feature type="transmembrane region" description="Helical" evidence="2">
    <location>
        <begin position="162"/>
        <end position="195"/>
    </location>
</feature>
<feature type="transmembrane region" description="Helical" evidence="2">
    <location>
        <begin position="70"/>
        <end position="90"/>
    </location>
</feature>
<evidence type="ECO:0000256" key="2">
    <source>
        <dbReference type="SAM" id="Phobius"/>
    </source>
</evidence>
<name>A0AA40CE84_9PEZI</name>
<evidence type="ECO:0000313" key="4">
    <source>
        <dbReference type="Proteomes" id="UP001175000"/>
    </source>
</evidence>
<keyword evidence="2" id="KW-0472">Membrane</keyword>
<evidence type="ECO:0000313" key="3">
    <source>
        <dbReference type="EMBL" id="KAK0634189.1"/>
    </source>
</evidence>
<reference evidence="3" key="1">
    <citation type="submission" date="2023-06" db="EMBL/GenBank/DDBJ databases">
        <title>Genome-scale phylogeny and comparative genomics of the fungal order Sordariales.</title>
        <authorList>
            <consortium name="Lawrence Berkeley National Laboratory"/>
            <person name="Hensen N."/>
            <person name="Bonometti L."/>
            <person name="Westerberg I."/>
            <person name="Brannstrom I.O."/>
            <person name="Guillou S."/>
            <person name="Cros-Aarteil S."/>
            <person name="Calhoun S."/>
            <person name="Haridas S."/>
            <person name="Kuo A."/>
            <person name="Mondo S."/>
            <person name="Pangilinan J."/>
            <person name="Riley R."/>
            <person name="Labutti K."/>
            <person name="Andreopoulos B."/>
            <person name="Lipzen A."/>
            <person name="Chen C."/>
            <person name="Yanf M."/>
            <person name="Daum C."/>
            <person name="Ng V."/>
            <person name="Clum A."/>
            <person name="Steindorff A."/>
            <person name="Ohm R."/>
            <person name="Martin F."/>
            <person name="Silar P."/>
            <person name="Natvig D."/>
            <person name="Lalanne C."/>
            <person name="Gautier V."/>
            <person name="Ament-Velasquez S.L."/>
            <person name="Kruys A."/>
            <person name="Hutchinson M.I."/>
            <person name="Powell A.J."/>
            <person name="Barry K."/>
            <person name="Miller A.N."/>
            <person name="Grigoriev I.V."/>
            <person name="Debuchy R."/>
            <person name="Gladieux P."/>
            <person name="Thoren M.H."/>
            <person name="Johannesson H."/>
        </authorList>
    </citation>
    <scope>NUCLEOTIDE SEQUENCE</scope>
    <source>
        <strain evidence="3">CBS 606.72</strain>
    </source>
</reference>
<feature type="transmembrane region" description="Helical" evidence="2">
    <location>
        <begin position="43"/>
        <end position="64"/>
    </location>
</feature>
<dbReference type="Proteomes" id="UP001175000">
    <property type="component" value="Unassembled WGS sequence"/>
</dbReference>
<protein>
    <submittedName>
        <fullName evidence="3">Uncharacterized protein</fullName>
    </submittedName>
</protein>
<feature type="region of interest" description="Disordered" evidence="1">
    <location>
        <begin position="298"/>
        <end position="326"/>
    </location>
</feature>
<proteinExistence type="predicted"/>
<sequence>MSCTYTGNPALYGVGIRVAFYLLWFGTPLAGWITRAEVPTLRFIHTLFIGATLLSIVILASWNAVFPLDVYITVLLAFGSFYGLVPYYLWRAVTVCNPFTDMGRWPRVRSTGMMRQVVLLLVVGGACFQIWFWSTGLHSLPRERDCQTWGFFFSRAKLDAPVFVAANMVFIILILLGATMALMTELGMMGLPWWMAKREKSFRKMVKRAEQRGEEYSWKRELQFAQGVSDLAVFSVLVIAVELTIQWNNLTAVNDLADPAQMIPMVLAAGLVAHIGYVWVNPYHNVEILEDLAEDLPEASTSSSGSRSRRSRSRGSGPDIAVVVGP</sequence>
<comment type="caution">
    <text evidence="3">The sequence shown here is derived from an EMBL/GenBank/DDBJ whole genome shotgun (WGS) entry which is preliminary data.</text>
</comment>
<gene>
    <name evidence="3" type="ORF">B0T14DRAFT_508530</name>
</gene>
<keyword evidence="2" id="KW-0812">Transmembrane</keyword>
<accession>A0AA40CE84</accession>
<dbReference type="EMBL" id="JAULSU010000001">
    <property type="protein sequence ID" value="KAK0634189.1"/>
    <property type="molecule type" value="Genomic_DNA"/>
</dbReference>
<keyword evidence="2" id="KW-1133">Transmembrane helix</keyword>
<dbReference type="AlphaFoldDB" id="A0AA40CE84"/>
<feature type="transmembrane region" description="Helical" evidence="2">
    <location>
        <begin position="259"/>
        <end position="280"/>
    </location>
</feature>
<feature type="transmembrane region" description="Helical" evidence="2">
    <location>
        <begin position="117"/>
        <end position="134"/>
    </location>
</feature>
<organism evidence="3 4">
    <name type="scientific">Immersiella caudata</name>
    <dbReference type="NCBI Taxonomy" id="314043"/>
    <lineage>
        <taxon>Eukaryota</taxon>
        <taxon>Fungi</taxon>
        <taxon>Dikarya</taxon>
        <taxon>Ascomycota</taxon>
        <taxon>Pezizomycotina</taxon>
        <taxon>Sordariomycetes</taxon>
        <taxon>Sordariomycetidae</taxon>
        <taxon>Sordariales</taxon>
        <taxon>Lasiosphaeriaceae</taxon>
        <taxon>Immersiella</taxon>
    </lineage>
</organism>
<keyword evidence="4" id="KW-1185">Reference proteome</keyword>